<comment type="caution">
    <text evidence="8">The sequence shown here is derived from an EMBL/GenBank/DDBJ whole genome shotgun (WGS) entry which is preliminary data.</text>
</comment>
<dbReference type="OrthoDB" id="32195at2"/>
<feature type="domain" description="Type II methyltransferase M.TaqI-like" evidence="7">
    <location>
        <begin position="157"/>
        <end position="240"/>
    </location>
</feature>
<keyword evidence="4 8" id="KW-0808">Transferase</keyword>
<keyword evidence="5" id="KW-0949">S-adenosyl-L-methionine</keyword>
<sequence length="523" mass="58302">MMSSAQKKEVVELPSAFAEKLGQQYAASVSPTHKKERGQFFTPAAIGQFMASLLDAPTKPVVRVLDPGCGVAVLACSVVEQLVATAPMVKEIHVLAFETDDAVLPYAVRALEHAKAWAANRGIVVRYEVDTADFVAEYGRLLTPKPLQFGAPEAPAIDIVLTNPPYFKLNKDDARVRLCAPVVDGQANIYALFLSIAATMLAPSGQLVCITPRSFSAGRYFRAFRRYFFGLLAPRHIHLFASRREAFERDNVLQETIIMRLERGRDEAPVTVSESAGSRDIAQRRIDRRPLREVLDRTTTEWMLYLPAGEAEKEVVQLFRGWTGSLDAYGLRISTGPVVAFRTRDYLRSDEVDAPVTALLWLHNVCAMQVRWPDPRPGKESYIQVRAETQRVLQPNRTCVLLRRFSAKDDKSRLVAAPYLAPGVVESEWVGFENKLNYLYRPTSTMPDEEAVGLAVLLNSKLFDSYFRTFNGNTNVSATELRNMPLPPLTDIHAIGREVLDNPTVDTESVITEIVGLPAIIHE</sequence>
<dbReference type="InterPro" id="IPR002052">
    <property type="entry name" value="DNA_methylase_N6_adenine_CS"/>
</dbReference>
<evidence type="ECO:0000256" key="3">
    <source>
        <dbReference type="ARBA" id="ARBA00022603"/>
    </source>
</evidence>
<evidence type="ECO:0000256" key="1">
    <source>
        <dbReference type="ARBA" id="ARBA00006594"/>
    </source>
</evidence>
<dbReference type="PANTHER" id="PTHR33841">
    <property type="entry name" value="DNA METHYLTRANSFERASE YEEA-RELATED"/>
    <property type="match status" value="1"/>
</dbReference>
<dbReference type="EMBL" id="RXOF01000004">
    <property type="protein sequence ID" value="RTQ50888.1"/>
    <property type="molecule type" value="Genomic_DNA"/>
</dbReference>
<dbReference type="AlphaFoldDB" id="A0A3S0HPH5"/>
<dbReference type="GO" id="GO:0032259">
    <property type="term" value="P:methylation"/>
    <property type="evidence" value="ECO:0007669"/>
    <property type="project" value="UniProtKB-KW"/>
</dbReference>
<evidence type="ECO:0000259" key="7">
    <source>
        <dbReference type="Pfam" id="PF07669"/>
    </source>
</evidence>
<dbReference type="GO" id="GO:0003676">
    <property type="term" value="F:nucleic acid binding"/>
    <property type="evidence" value="ECO:0007669"/>
    <property type="project" value="InterPro"/>
</dbReference>
<dbReference type="PANTHER" id="PTHR33841:SF5">
    <property type="entry name" value="DNA METHYLASE (MODIFICATION METHYLASE) (METHYLTRANSFERASE)-RELATED"/>
    <property type="match status" value="1"/>
</dbReference>
<evidence type="ECO:0000256" key="5">
    <source>
        <dbReference type="ARBA" id="ARBA00022691"/>
    </source>
</evidence>
<accession>A0A3S0HPH5</accession>
<evidence type="ECO:0000256" key="6">
    <source>
        <dbReference type="ARBA" id="ARBA00047942"/>
    </source>
</evidence>
<dbReference type="CDD" id="cd02440">
    <property type="entry name" value="AdoMet_MTases"/>
    <property type="match status" value="1"/>
</dbReference>
<organism evidence="8 9">
    <name type="scientific">Hymenobacter gummosus</name>
    <dbReference type="NCBI Taxonomy" id="1776032"/>
    <lineage>
        <taxon>Bacteria</taxon>
        <taxon>Pseudomonadati</taxon>
        <taxon>Bacteroidota</taxon>
        <taxon>Cytophagia</taxon>
        <taxon>Cytophagales</taxon>
        <taxon>Hymenobacteraceae</taxon>
        <taxon>Hymenobacter</taxon>
    </lineage>
</organism>
<proteinExistence type="inferred from homology"/>
<protein>
    <recommendedName>
        <fullName evidence="2">site-specific DNA-methyltransferase (adenine-specific)</fullName>
        <ecNumber evidence="2">2.1.1.72</ecNumber>
    </recommendedName>
</protein>
<keyword evidence="3 8" id="KW-0489">Methyltransferase</keyword>
<name>A0A3S0HPH5_9BACT</name>
<dbReference type="InterPro" id="IPR050953">
    <property type="entry name" value="N4_N6_ade-DNA_methylase"/>
</dbReference>
<comment type="catalytic activity">
    <reaction evidence="6">
        <text>a 2'-deoxyadenosine in DNA + S-adenosyl-L-methionine = an N(6)-methyl-2'-deoxyadenosine in DNA + S-adenosyl-L-homocysteine + H(+)</text>
        <dbReference type="Rhea" id="RHEA:15197"/>
        <dbReference type="Rhea" id="RHEA-COMP:12418"/>
        <dbReference type="Rhea" id="RHEA-COMP:12419"/>
        <dbReference type="ChEBI" id="CHEBI:15378"/>
        <dbReference type="ChEBI" id="CHEBI:57856"/>
        <dbReference type="ChEBI" id="CHEBI:59789"/>
        <dbReference type="ChEBI" id="CHEBI:90615"/>
        <dbReference type="ChEBI" id="CHEBI:90616"/>
        <dbReference type="EC" id="2.1.1.72"/>
    </reaction>
</comment>
<evidence type="ECO:0000313" key="8">
    <source>
        <dbReference type="EMBL" id="RTQ50888.1"/>
    </source>
</evidence>
<dbReference type="Proteomes" id="UP000282184">
    <property type="component" value="Unassembled WGS sequence"/>
</dbReference>
<dbReference type="EC" id="2.1.1.72" evidence="2"/>
<keyword evidence="9" id="KW-1185">Reference proteome</keyword>
<gene>
    <name evidence="8" type="ORF">EJV47_09750</name>
</gene>
<dbReference type="InterPro" id="IPR011639">
    <property type="entry name" value="MethylTrfase_TaqI-like_dom"/>
</dbReference>
<dbReference type="Gene3D" id="3.40.50.150">
    <property type="entry name" value="Vaccinia Virus protein VP39"/>
    <property type="match status" value="1"/>
</dbReference>
<reference evidence="8 9" key="1">
    <citation type="submission" date="2018-12" db="EMBL/GenBank/DDBJ databases">
        <title>Hymenobacter gummosus sp. nov., isolated from a spring.</title>
        <authorList>
            <person name="Nie L."/>
        </authorList>
    </citation>
    <scope>NUCLEOTIDE SEQUENCE [LARGE SCALE GENOMIC DNA]</scope>
    <source>
        <strain evidence="8 9">KCTC 52166</strain>
    </source>
</reference>
<dbReference type="SUPFAM" id="SSF53335">
    <property type="entry name" value="S-adenosyl-L-methionine-dependent methyltransferases"/>
    <property type="match status" value="1"/>
</dbReference>
<dbReference type="PRINTS" id="PR00507">
    <property type="entry name" value="N12N6MTFRASE"/>
</dbReference>
<dbReference type="GO" id="GO:0009007">
    <property type="term" value="F:site-specific DNA-methyltransferase (adenine-specific) activity"/>
    <property type="evidence" value="ECO:0007669"/>
    <property type="project" value="UniProtKB-EC"/>
</dbReference>
<dbReference type="PROSITE" id="PS00092">
    <property type="entry name" value="N6_MTASE"/>
    <property type="match status" value="1"/>
</dbReference>
<evidence type="ECO:0000256" key="2">
    <source>
        <dbReference type="ARBA" id="ARBA00011900"/>
    </source>
</evidence>
<comment type="similarity">
    <text evidence="1">Belongs to the N(4)/N(6)-methyltransferase family.</text>
</comment>
<evidence type="ECO:0000313" key="9">
    <source>
        <dbReference type="Proteomes" id="UP000282184"/>
    </source>
</evidence>
<dbReference type="InterPro" id="IPR029063">
    <property type="entry name" value="SAM-dependent_MTases_sf"/>
</dbReference>
<dbReference type="RefSeq" id="WP_126692953.1">
    <property type="nucleotide sequence ID" value="NZ_RXOF01000004.1"/>
</dbReference>
<dbReference type="GO" id="GO:0006304">
    <property type="term" value="P:DNA modification"/>
    <property type="evidence" value="ECO:0007669"/>
    <property type="project" value="InterPro"/>
</dbReference>
<evidence type="ECO:0000256" key="4">
    <source>
        <dbReference type="ARBA" id="ARBA00022679"/>
    </source>
</evidence>
<dbReference type="Pfam" id="PF07669">
    <property type="entry name" value="Eco57I"/>
    <property type="match status" value="1"/>
</dbReference>